<gene>
    <name evidence="2" type="ORF">QLX08_005890</name>
</gene>
<comment type="caution">
    <text evidence="2">The sequence shown here is derived from an EMBL/GenBank/DDBJ whole genome shotgun (WGS) entry which is preliminary data.</text>
</comment>
<proteinExistence type="predicted"/>
<feature type="signal peptide" evidence="1">
    <location>
        <begin position="1"/>
        <end position="35"/>
    </location>
</feature>
<dbReference type="EMBL" id="JAWNGG020000103">
    <property type="protein sequence ID" value="KAK9301892.1"/>
    <property type="molecule type" value="Genomic_DNA"/>
</dbReference>
<evidence type="ECO:0000313" key="3">
    <source>
        <dbReference type="Proteomes" id="UP001432146"/>
    </source>
</evidence>
<accession>A0AAW0ZWB9</accession>
<name>A0AAW0ZWB9_9HYME</name>
<dbReference type="AlphaFoldDB" id="A0AAW0ZWB9"/>
<evidence type="ECO:0000256" key="1">
    <source>
        <dbReference type="SAM" id="SignalP"/>
    </source>
</evidence>
<feature type="chain" id="PRO_5043788485" evidence="1">
    <location>
        <begin position="36"/>
        <end position="117"/>
    </location>
</feature>
<evidence type="ECO:0000313" key="2">
    <source>
        <dbReference type="EMBL" id="KAK9301892.1"/>
    </source>
</evidence>
<keyword evidence="3" id="KW-1185">Reference proteome</keyword>
<sequence>MDGCREYIRITYDRTSLLQMLLILIPLMSLLPVRAEIRTEPLNDATIYVEQLDSARVYHETWNIFTILDTSKLRGDYEKTWNYLTTLEDKCGNCKEINELKQLKQIIKNVYTKRCKP</sequence>
<dbReference type="Proteomes" id="UP001432146">
    <property type="component" value="Unassembled WGS sequence"/>
</dbReference>
<reference evidence="2 3" key="1">
    <citation type="submission" date="2024-05" db="EMBL/GenBank/DDBJ databases">
        <title>The nuclear and mitochondrial genome assemblies of Tetragonisca angustula (Apidae: Meliponini), a tiny yet remarkable pollinator in the Neotropics.</title>
        <authorList>
            <person name="Ferrari R."/>
            <person name="Ricardo P.C."/>
            <person name="Dias F.C."/>
            <person name="Araujo N.S."/>
            <person name="Soares D.O."/>
            <person name="Zhou Q.-S."/>
            <person name="Zhu C.-D."/>
            <person name="Coutinho L."/>
            <person name="Airas M.C."/>
            <person name="Batista T.M."/>
        </authorList>
    </citation>
    <scope>NUCLEOTIDE SEQUENCE [LARGE SCALE GENOMIC DNA]</scope>
    <source>
        <strain evidence="2">ASF017062</strain>
        <tissue evidence="2">Abdomen</tissue>
    </source>
</reference>
<organism evidence="2 3">
    <name type="scientific">Tetragonisca angustula</name>
    <dbReference type="NCBI Taxonomy" id="166442"/>
    <lineage>
        <taxon>Eukaryota</taxon>
        <taxon>Metazoa</taxon>
        <taxon>Ecdysozoa</taxon>
        <taxon>Arthropoda</taxon>
        <taxon>Hexapoda</taxon>
        <taxon>Insecta</taxon>
        <taxon>Pterygota</taxon>
        <taxon>Neoptera</taxon>
        <taxon>Endopterygota</taxon>
        <taxon>Hymenoptera</taxon>
        <taxon>Apocrita</taxon>
        <taxon>Aculeata</taxon>
        <taxon>Apoidea</taxon>
        <taxon>Anthophila</taxon>
        <taxon>Apidae</taxon>
        <taxon>Tetragonisca</taxon>
    </lineage>
</organism>
<keyword evidence="1" id="KW-0732">Signal</keyword>
<protein>
    <submittedName>
        <fullName evidence="2">Uncharacterized protein</fullName>
    </submittedName>
</protein>